<sequence>MEIAYGTLSGRVCLIVQHPETVGYSPQLFQTFNVHRSMVTRVVLSEKYLISGTSFIIMSKLHFVMLIIINIIKRARTNILAEQYEFFLFHRFSSAAYNL</sequence>
<dbReference type="AlphaFoldDB" id="A0A430QUK5"/>
<protein>
    <submittedName>
        <fullName evidence="2">Uncharacterized protein</fullName>
    </submittedName>
</protein>
<evidence type="ECO:0000313" key="3">
    <source>
        <dbReference type="Proteomes" id="UP000290809"/>
    </source>
</evidence>
<dbReference type="STRING" id="6184.A0A430QUK5"/>
<dbReference type="Proteomes" id="UP000290809">
    <property type="component" value="Unassembled WGS sequence"/>
</dbReference>
<proteinExistence type="predicted"/>
<keyword evidence="1" id="KW-0472">Membrane</keyword>
<dbReference type="InterPro" id="IPR047876">
    <property type="entry name" value="SHKBP1/KCTD3"/>
</dbReference>
<comment type="caution">
    <text evidence="2">The sequence shown here is derived from an EMBL/GenBank/DDBJ whole genome shotgun (WGS) entry which is preliminary data.</text>
</comment>
<dbReference type="PANTHER" id="PTHR15859">
    <property type="entry name" value="SETA BINDING PROTEIN 1"/>
    <property type="match status" value="1"/>
</dbReference>
<gene>
    <name evidence="2" type="ORF">DC041_0002699</name>
</gene>
<keyword evidence="3" id="KW-1185">Reference proteome</keyword>
<feature type="transmembrane region" description="Helical" evidence="1">
    <location>
        <begin position="48"/>
        <end position="72"/>
    </location>
</feature>
<dbReference type="EMBL" id="QMKO01000146">
    <property type="protein sequence ID" value="RTG91390.1"/>
    <property type="molecule type" value="Genomic_DNA"/>
</dbReference>
<organism evidence="2 3">
    <name type="scientific">Schistosoma bovis</name>
    <name type="common">Blood fluke</name>
    <dbReference type="NCBI Taxonomy" id="6184"/>
    <lineage>
        <taxon>Eukaryota</taxon>
        <taxon>Metazoa</taxon>
        <taxon>Spiralia</taxon>
        <taxon>Lophotrochozoa</taxon>
        <taxon>Platyhelminthes</taxon>
        <taxon>Trematoda</taxon>
        <taxon>Digenea</taxon>
        <taxon>Strigeidida</taxon>
        <taxon>Schistosomatoidea</taxon>
        <taxon>Schistosomatidae</taxon>
        <taxon>Schistosoma</taxon>
    </lineage>
</organism>
<evidence type="ECO:0000256" key="1">
    <source>
        <dbReference type="SAM" id="Phobius"/>
    </source>
</evidence>
<name>A0A430QUK5_SCHBO</name>
<accession>A0A430QUK5</accession>
<reference evidence="2 3" key="1">
    <citation type="journal article" date="2019" name="PLoS Pathog.">
        <title>Genome sequence of the bovine parasite Schistosoma bovis Tanzania.</title>
        <authorList>
            <person name="Oey H."/>
            <person name="Zakrzewski M."/>
            <person name="Gobert G."/>
            <person name="Gravermann K."/>
            <person name="Stoye J."/>
            <person name="Jones M."/>
            <person name="Mcmanus D."/>
            <person name="Krause L."/>
        </authorList>
    </citation>
    <scope>NUCLEOTIDE SEQUENCE [LARGE SCALE GENOMIC DNA]</scope>
    <source>
        <strain evidence="2 3">TAN1997</strain>
    </source>
</reference>
<keyword evidence="1" id="KW-0812">Transmembrane</keyword>
<evidence type="ECO:0000313" key="2">
    <source>
        <dbReference type="EMBL" id="RTG91390.1"/>
    </source>
</evidence>
<dbReference type="PANTHER" id="PTHR15859:SF1">
    <property type="entry name" value="BTB DOMAIN-CONTAINING PROTEIN"/>
    <property type="match status" value="1"/>
</dbReference>
<keyword evidence="1" id="KW-1133">Transmembrane helix</keyword>